<evidence type="ECO:0000313" key="3">
    <source>
        <dbReference type="Proteomes" id="UP000076512"/>
    </source>
</evidence>
<gene>
    <name evidence="2" type="ORF">AWN90_07700</name>
</gene>
<dbReference type="EMBL" id="LWGR01000019">
    <property type="protein sequence ID" value="KZM69651.1"/>
    <property type="molecule type" value="Genomic_DNA"/>
</dbReference>
<evidence type="ECO:0000256" key="1">
    <source>
        <dbReference type="SAM" id="MobiDB-lite"/>
    </source>
</evidence>
<dbReference type="AlphaFoldDB" id="A0A164IQ55"/>
<reference evidence="2 3" key="1">
    <citation type="submission" date="2016-04" db="EMBL/GenBank/DDBJ databases">
        <authorList>
            <person name="Evans L.H."/>
            <person name="Alamgir A."/>
            <person name="Owens N."/>
            <person name="Weber N.D."/>
            <person name="Virtaneva K."/>
            <person name="Barbian K."/>
            <person name="Babar A."/>
            <person name="Rosenke K."/>
        </authorList>
    </citation>
    <scope>NUCLEOTIDE SEQUENCE [LARGE SCALE GENOMIC DNA]</scope>
    <source>
        <strain evidence="2 3">IFM 0406</strain>
    </source>
</reference>
<evidence type="ECO:0000313" key="2">
    <source>
        <dbReference type="EMBL" id="KZM69651.1"/>
    </source>
</evidence>
<feature type="region of interest" description="Disordered" evidence="1">
    <location>
        <begin position="28"/>
        <end position="54"/>
    </location>
</feature>
<comment type="caution">
    <text evidence="2">The sequence shown here is derived from an EMBL/GenBank/DDBJ whole genome shotgun (WGS) entry which is preliminary data.</text>
</comment>
<dbReference type="Pfam" id="PF09056">
    <property type="entry name" value="Phospholip_A2_3"/>
    <property type="match status" value="1"/>
</dbReference>
<dbReference type="GO" id="GO:0006644">
    <property type="term" value="P:phospholipid metabolic process"/>
    <property type="evidence" value="ECO:0007669"/>
    <property type="project" value="InterPro"/>
</dbReference>
<feature type="compositionally biased region" description="Pro residues" evidence="1">
    <location>
        <begin position="34"/>
        <end position="46"/>
    </location>
</feature>
<dbReference type="SUPFAM" id="SSF48619">
    <property type="entry name" value="Phospholipase A2, PLA2"/>
    <property type="match status" value="1"/>
</dbReference>
<dbReference type="RefSeq" id="WP_067578943.1">
    <property type="nucleotide sequence ID" value="NZ_JABMCZ010000002.1"/>
</dbReference>
<name>A0A164IQ55_9NOCA</name>
<sequence>MERAARLHEQGALTDAEYIELKQRILNGSQPQPTLAPPAIPRPPTNPAKSSMGSVPVPPGYIYDPNCEHTPNCQKARHDYCTNSPDQFPAPGTNADFSGACARHDMCYDEADRNHTGYGTCNDRLADDMRQVCADVYPHWYDPRRSSCDATAAVYWAAVTGAHIGKN</sequence>
<accession>A0A164IQ55</accession>
<dbReference type="GO" id="GO:0004623">
    <property type="term" value="F:phospholipase A2 activity"/>
    <property type="evidence" value="ECO:0007669"/>
    <property type="project" value="InterPro"/>
</dbReference>
<keyword evidence="3" id="KW-1185">Reference proteome</keyword>
<dbReference type="OrthoDB" id="514320at2"/>
<proteinExistence type="predicted"/>
<dbReference type="Gene3D" id="1.20.90.10">
    <property type="entry name" value="Phospholipase A2 domain"/>
    <property type="match status" value="1"/>
</dbReference>
<dbReference type="Proteomes" id="UP000076512">
    <property type="component" value="Unassembled WGS sequence"/>
</dbReference>
<organism evidence="2 3">
    <name type="scientific">Nocardia terpenica</name>
    <dbReference type="NCBI Taxonomy" id="455432"/>
    <lineage>
        <taxon>Bacteria</taxon>
        <taxon>Bacillati</taxon>
        <taxon>Actinomycetota</taxon>
        <taxon>Actinomycetes</taxon>
        <taxon>Mycobacteriales</taxon>
        <taxon>Nocardiaceae</taxon>
        <taxon>Nocardia</taxon>
    </lineage>
</organism>
<dbReference type="InterPro" id="IPR036444">
    <property type="entry name" value="PLipase_A2_dom_sf"/>
</dbReference>
<protein>
    <submittedName>
        <fullName evidence="2">Uncharacterized protein</fullName>
    </submittedName>
</protein>
<dbReference type="GO" id="GO:0050482">
    <property type="term" value="P:arachidonate secretion"/>
    <property type="evidence" value="ECO:0007669"/>
    <property type="project" value="InterPro"/>
</dbReference>
<dbReference type="InterPro" id="IPR015141">
    <property type="entry name" value="PLipase_A2_prok/fun"/>
</dbReference>